<proteinExistence type="predicted"/>
<protein>
    <submittedName>
        <fullName evidence="1">Uncharacterized protein</fullName>
    </submittedName>
</protein>
<comment type="caution">
    <text evidence="1">The sequence shown here is derived from an EMBL/GenBank/DDBJ whole genome shotgun (WGS) entry which is preliminary data.</text>
</comment>
<dbReference type="AlphaFoldDB" id="A0A8J2PQH5"/>
<dbReference type="EMBL" id="CAJVCH010551524">
    <property type="protein sequence ID" value="CAG7829454.1"/>
    <property type="molecule type" value="Genomic_DNA"/>
</dbReference>
<feature type="non-terminal residue" evidence="1">
    <location>
        <position position="1"/>
    </location>
</feature>
<dbReference type="Proteomes" id="UP000708208">
    <property type="component" value="Unassembled WGS sequence"/>
</dbReference>
<reference evidence="1" key="1">
    <citation type="submission" date="2021-06" db="EMBL/GenBank/DDBJ databases">
        <authorList>
            <person name="Hodson N. C."/>
            <person name="Mongue J. A."/>
            <person name="Jaron S. K."/>
        </authorList>
    </citation>
    <scope>NUCLEOTIDE SEQUENCE</scope>
</reference>
<sequence>NDKKVKVDKNCTEIRNIKTPIPGTIDFIMVSCRKDSSVLTPGNPSVEKRIFNQEKNMRHTKVGGNTFPNIVPAFTDTESEVHMNGFKTKSQEKLFYSL</sequence>
<evidence type="ECO:0000313" key="2">
    <source>
        <dbReference type="Proteomes" id="UP000708208"/>
    </source>
</evidence>
<organism evidence="1 2">
    <name type="scientific">Allacma fusca</name>
    <dbReference type="NCBI Taxonomy" id="39272"/>
    <lineage>
        <taxon>Eukaryota</taxon>
        <taxon>Metazoa</taxon>
        <taxon>Ecdysozoa</taxon>
        <taxon>Arthropoda</taxon>
        <taxon>Hexapoda</taxon>
        <taxon>Collembola</taxon>
        <taxon>Symphypleona</taxon>
        <taxon>Sminthuridae</taxon>
        <taxon>Allacma</taxon>
    </lineage>
</organism>
<gene>
    <name evidence="1" type="ORF">AFUS01_LOCUS39316</name>
</gene>
<evidence type="ECO:0000313" key="1">
    <source>
        <dbReference type="EMBL" id="CAG7829454.1"/>
    </source>
</evidence>
<keyword evidence="2" id="KW-1185">Reference proteome</keyword>
<accession>A0A8J2PQH5</accession>
<name>A0A8J2PQH5_9HEXA</name>